<evidence type="ECO:0000313" key="2">
    <source>
        <dbReference type="EMBL" id="KAF6755590.1"/>
    </source>
</evidence>
<name>A0A8H6HYX4_9AGAR</name>
<dbReference type="Proteomes" id="UP000521943">
    <property type="component" value="Unassembled WGS sequence"/>
</dbReference>
<evidence type="ECO:0000256" key="1">
    <source>
        <dbReference type="SAM" id="MobiDB-lite"/>
    </source>
</evidence>
<protein>
    <recommendedName>
        <fullName evidence="4">F-box domain-containing protein</fullName>
    </recommendedName>
</protein>
<organism evidence="2 3">
    <name type="scientific">Ephemerocybe angulata</name>
    <dbReference type="NCBI Taxonomy" id="980116"/>
    <lineage>
        <taxon>Eukaryota</taxon>
        <taxon>Fungi</taxon>
        <taxon>Dikarya</taxon>
        <taxon>Basidiomycota</taxon>
        <taxon>Agaricomycotina</taxon>
        <taxon>Agaricomycetes</taxon>
        <taxon>Agaricomycetidae</taxon>
        <taxon>Agaricales</taxon>
        <taxon>Agaricineae</taxon>
        <taxon>Psathyrellaceae</taxon>
        <taxon>Ephemerocybe</taxon>
    </lineage>
</organism>
<sequence>MIFLKLLRAILHPQPLSVPENETNALSAQLLNVITNSYQQHGSFIWGDITEDKANDEEPRTLSSLPPELLCKIFLNVLDPPHTVHPHFDSSGNAVEMLNITHVSSYIRGVALGSAALWATTPFLNNVHPDFLQAMLSRSQPLPISLSFYETEDLLNNHQLWNTVYKHFPRVRRLHAVAGPTPYDDTAIKRLLSIAAPSLVECTIEFPGYRNVCLDTFSEGISEPFCREAPNLRTIELGNCFFPPKQLLHLPKLAKVMVQYLGEPSVEEDFSFFPAQDLLHCTTAFDCLRDLALVNCLRPAKADTEVSTSRHSLYLPSLQQFTIDTSIQGCQELSRIINLPSSCARSITITFPSHLQYNIDDAATAARAAIAFVPLDVRYSECLVGMEEKRATFRLLSAHPQHSAFCLRLDISQLNAHFSSSSIFDAGSLPHILLEDLTVANVFIFQAWTTIAFDLQATLLQVPSLHLLLDCFSHAPYLIIPILQSLPNITEVRTNTADFWVDTFAREILSRANSPRLTTVSIPIHEAIRSPEALKEMGTFLRARPEVKDFKLLVPPPRRLRWVGVVAWEPQANAKINALSGSNQVPASGSPAETADSLSERPSPLPWFHRLETDKAIECAVLRHTSALRRLASAKVNAEAEKLEYQLSNARLQQLKQYFMERGQLKDMDQLQRAINSKQPLFRSNDYCQSHCPCFDIDCSFPHLSLAQAYMSIVQVQRSLPIFNRLAF</sequence>
<evidence type="ECO:0008006" key="4">
    <source>
        <dbReference type="Google" id="ProtNLM"/>
    </source>
</evidence>
<accession>A0A8H6HYX4</accession>
<feature type="region of interest" description="Disordered" evidence="1">
    <location>
        <begin position="579"/>
        <end position="600"/>
    </location>
</feature>
<dbReference type="AlphaFoldDB" id="A0A8H6HYX4"/>
<reference evidence="2 3" key="1">
    <citation type="submission" date="2020-07" db="EMBL/GenBank/DDBJ databases">
        <title>Comparative genomics of pyrophilous fungi reveals a link between fire events and developmental genes.</title>
        <authorList>
            <consortium name="DOE Joint Genome Institute"/>
            <person name="Steindorff A.S."/>
            <person name="Carver A."/>
            <person name="Calhoun S."/>
            <person name="Stillman K."/>
            <person name="Liu H."/>
            <person name="Lipzen A."/>
            <person name="Pangilinan J."/>
            <person name="Labutti K."/>
            <person name="Bruns T.D."/>
            <person name="Grigoriev I.V."/>
        </authorList>
    </citation>
    <scope>NUCLEOTIDE SEQUENCE [LARGE SCALE GENOMIC DNA]</scope>
    <source>
        <strain evidence="2 3">CBS 144469</strain>
    </source>
</reference>
<dbReference type="OrthoDB" id="2913281at2759"/>
<comment type="caution">
    <text evidence="2">The sequence shown here is derived from an EMBL/GenBank/DDBJ whole genome shotgun (WGS) entry which is preliminary data.</text>
</comment>
<gene>
    <name evidence="2" type="ORF">DFP72DRAFT_1169467</name>
</gene>
<proteinExistence type="predicted"/>
<evidence type="ECO:0000313" key="3">
    <source>
        <dbReference type="Proteomes" id="UP000521943"/>
    </source>
</evidence>
<dbReference type="EMBL" id="JACGCI010000029">
    <property type="protein sequence ID" value="KAF6755590.1"/>
    <property type="molecule type" value="Genomic_DNA"/>
</dbReference>
<keyword evidence="3" id="KW-1185">Reference proteome</keyword>